<keyword evidence="9" id="KW-1185">Reference proteome</keyword>
<dbReference type="UniPathway" id="UPA00640">
    <property type="reaction ID" value="UER00695"/>
</dbReference>
<keyword evidence="5 7" id="KW-0560">Oxidoreductase</keyword>
<evidence type="ECO:0000256" key="1">
    <source>
        <dbReference type="ARBA" id="ARBA00007842"/>
    </source>
</evidence>
<evidence type="ECO:0000256" key="6">
    <source>
        <dbReference type="ARBA" id="ARBA00031410"/>
    </source>
</evidence>
<dbReference type="OrthoDB" id="49844at2157"/>
<comment type="similarity">
    <text evidence="1 7">Belongs to the MTD family.</text>
</comment>
<dbReference type="PATRIC" id="fig|1550566.3.peg.388"/>
<proteinExistence type="inferred from homology"/>
<dbReference type="Proteomes" id="UP000035301">
    <property type="component" value="Unassembled WGS sequence"/>
</dbReference>
<keyword evidence="7" id="KW-0484">Methanogenesis</keyword>
<dbReference type="InterPro" id="IPR036080">
    <property type="entry name" value="MTD_sf"/>
</dbReference>
<dbReference type="Gene3D" id="3.40.50.10830">
    <property type="entry name" value="F420-dependent methylenetetrahydromethanopterin dehydrogenase (MTD)"/>
    <property type="match status" value="1"/>
</dbReference>
<reference evidence="8 9" key="1">
    <citation type="journal article" date="2015" name="Int. J. Syst. Evol. Microbiol.">
        <title>Methanoculleus sediminis sp. nov., a methanogen from sediments near a submarine mud volcano.</title>
        <authorList>
            <person name="Chen S.C."/>
            <person name="Chen M.F."/>
            <person name="Lai M.C."/>
            <person name="Weng C.Y."/>
            <person name="Wu S.Y."/>
            <person name="Lin S."/>
            <person name="Yang T.F."/>
            <person name="Chen P.C."/>
        </authorList>
    </citation>
    <scope>NUCLEOTIDE SEQUENCE [LARGE SCALE GENOMIC DNA]</scope>
    <source>
        <strain evidence="8 9">S3Fa</strain>
    </source>
</reference>
<evidence type="ECO:0000256" key="5">
    <source>
        <dbReference type="ARBA" id="ARBA00023002"/>
    </source>
</evidence>
<dbReference type="GO" id="GO:0030268">
    <property type="term" value="F:methylenetetrahydromethanopterin dehydrogenase activity"/>
    <property type="evidence" value="ECO:0007669"/>
    <property type="project" value="UniProtKB-UniRule"/>
</dbReference>
<dbReference type="SUPFAM" id="SSF102324">
    <property type="entry name" value="F420-dependent methylenetetrahydromethanopterin dehydrogenase (MTD)"/>
    <property type="match status" value="1"/>
</dbReference>
<dbReference type="InterPro" id="IPR002844">
    <property type="entry name" value="MTD"/>
</dbReference>
<comment type="function">
    <text evidence="7">Catalyzes the reversible reduction of methenyl-H(4)MPT(+) to methylene-H(4)MPT.</text>
</comment>
<dbReference type="GO" id="GO:0008901">
    <property type="term" value="F:ferredoxin hydrogenase activity"/>
    <property type="evidence" value="ECO:0007669"/>
    <property type="project" value="InterPro"/>
</dbReference>
<dbReference type="PIRSF" id="PIRSF005627">
    <property type="entry name" value="MTD"/>
    <property type="match status" value="1"/>
</dbReference>
<dbReference type="EC" id="1.5.98.1" evidence="2 7"/>
<keyword evidence="4 7" id="KW-0554">One-carbon metabolism</keyword>
<dbReference type="Gene3D" id="6.10.140.120">
    <property type="match status" value="1"/>
</dbReference>
<evidence type="ECO:0000256" key="2">
    <source>
        <dbReference type="ARBA" id="ARBA00012904"/>
    </source>
</evidence>
<dbReference type="STRING" id="1550566.SZ63_01840"/>
<dbReference type="EMBL" id="JXOJ01000001">
    <property type="protein sequence ID" value="KLK89203.1"/>
    <property type="molecule type" value="Genomic_DNA"/>
</dbReference>
<dbReference type="NCBIfam" id="NF002162">
    <property type="entry name" value="PRK00994.1"/>
    <property type="match status" value="1"/>
</dbReference>
<accession>A0A0H1R234</accession>
<comment type="pathway">
    <text evidence="7">One-carbon metabolism; methanogenesis from CO(2); 5,10-methylene-5,6,7,8-tetrahydromethanopterin from 5,10-methenyl-5,6,7,8-tetrahydromethanopterin (coenzyme F420 route): step 1/1.</text>
</comment>
<dbReference type="GO" id="GO:0006730">
    <property type="term" value="P:one-carbon metabolic process"/>
    <property type="evidence" value="ECO:0007669"/>
    <property type="project" value="UniProtKB-UniRule"/>
</dbReference>
<name>A0A0H1R234_9EURY</name>
<dbReference type="AlphaFoldDB" id="A0A0H1R234"/>
<evidence type="ECO:0000256" key="3">
    <source>
        <dbReference type="ARBA" id="ARBA00014062"/>
    </source>
</evidence>
<evidence type="ECO:0000256" key="7">
    <source>
        <dbReference type="HAMAP-Rule" id="MF_00058"/>
    </source>
</evidence>
<dbReference type="Pfam" id="PF01993">
    <property type="entry name" value="MTD"/>
    <property type="match status" value="1"/>
</dbReference>
<dbReference type="RefSeq" id="WP_048180173.1">
    <property type="nucleotide sequence ID" value="NZ_JXOJ01000001.1"/>
</dbReference>
<protein>
    <recommendedName>
        <fullName evidence="3 7">F420-dependent methylenetetrahydromethanopterin dehydrogenase</fullName>
        <shortName evidence="7">MTD</shortName>
        <ecNumber evidence="2 7">1.5.98.1</ecNumber>
    </recommendedName>
    <alternativeName>
        <fullName evidence="6 7">Coenzyme F420-dependent N5,N10-methylenetetrahydromethanopterin dehydrogenase</fullName>
    </alternativeName>
</protein>
<organism evidence="8 9">
    <name type="scientific">Methanoculleus sediminis</name>
    <dbReference type="NCBI Taxonomy" id="1550566"/>
    <lineage>
        <taxon>Archaea</taxon>
        <taxon>Methanobacteriati</taxon>
        <taxon>Methanobacteriota</taxon>
        <taxon>Stenosarchaea group</taxon>
        <taxon>Methanomicrobia</taxon>
        <taxon>Methanomicrobiales</taxon>
        <taxon>Methanomicrobiaceae</taxon>
        <taxon>Methanoculleus</taxon>
    </lineage>
</organism>
<comment type="catalytic activity">
    <reaction evidence="7">
        <text>5,10-methylenetetrahydromethanopterin + oxidized coenzyme F420-(gamma-L-Glu)(n) + 2 H(+) = 5,10-methenyl-5,6,7,8-tetrahydromethanopterin + reduced coenzyme F420-(gamma-L-Glu)(n)</text>
        <dbReference type="Rhea" id="RHEA:16721"/>
        <dbReference type="Rhea" id="RHEA-COMP:12939"/>
        <dbReference type="Rhea" id="RHEA-COMP:14378"/>
        <dbReference type="ChEBI" id="CHEBI:15378"/>
        <dbReference type="ChEBI" id="CHEBI:57818"/>
        <dbReference type="ChEBI" id="CHEBI:58337"/>
        <dbReference type="ChEBI" id="CHEBI:133980"/>
        <dbReference type="ChEBI" id="CHEBI:139511"/>
        <dbReference type="EC" id="1.5.98.1"/>
    </reaction>
</comment>
<comment type="caution">
    <text evidence="8">The sequence shown here is derived from an EMBL/GenBank/DDBJ whole genome shotgun (WGS) entry which is preliminary data.</text>
</comment>
<evidence type="ECO:0000313" key="9">
    <source>
        <dbReference type="Proteomes" id="UP000035301"/>
    </source>
</evidence>
<gene>
    <name evidence="7" type="primary">mtd</name>
    <name evidence="8" type="ORF">SZ63_01840</name>
</gene>
<dbReference type="HAMAP" id="MF_00058">
    <property type="entry name" value="MTD"/>
    <property type="match status" value="1"/>
</dbReference>
<dbReference type="GO" id="GO:0019386">
    <property type="term" value="P:methanogenesis, from carbon dioxide"/>
    <property type="evidence" value="ECO:0007669"/>
    <property type="project" value="UniProtKB-UniRule"/>
</dbReference>
<evidence type="ECO:0000313" key="8">
    <source>
        <dbReference type="EMBL" id="KLK89203.1"/>
    </source>
</evidence>
<evidence type="ECO:0000256" key="4">
    <source>
        <dbReference type="ARBA" id="ARBA00022563"/>
    </source>
</evidence>
<sequence>MVVKVGIAKLGNIASGVMGELLLDERADREDMITFMATSGTKLQPEDIDRVVSNMKAWGPDFCIVVSPNGVLPGPTQAREDLAAAGIPCIVITDDVTTKKEQFEALKASNFGYIIMKADAMIGARREFLDPIEMADYNGNLVKVLAITGAFRKMQMELDKVIDQVKAGKKGADLALPKVVMTSDKAVDGEFSNPYALAKARAAYEIAQSVAGVNVKGCFMTKEWEKYIPIVSSAHEMMRQAMILCEEARDLEKGMDAVIRKPHKKTGEIVSKTALISKPE</sequence>